<accession>A0A8T0C1V6</accession>
<protein>
    <submittedName>
        <fullName evidence="1">Uncharacterized protein</fullName>
    </submittedName>
</protein>
<proteinExistence type="predicted"/>
<organism evidence="1 2">
    <name type="scientific">Pseudoalteromonas rubra</name>
    <dbReference type="NCBI Taxonomy" id="43658"/>
    <lineage>
        <taxon>Bacteria</taxon>
        <taxon>Pseudomonadati</taxon>
        <taxon>Pseudomonadota</taxon>
        <taxon>Gammaproteobacteria</taxon>
        <taxon>Alteromonadales</taxon>
        <taxon>Pseudoalteromonadaceae</taxon>
        <taxon>Pseudoalteromonas</taxon>
    </lineage>
</organism>
<evidence type="ECO:0000313" key="1">
    <source>
        <dbReference type="EMBL" id="KAF7781228.1"/>
    </source>
</evidence>
<dbReference type="EMBL" id="AHCD03000044">
    <property type="protein sequence ID" value="KAF7781228.1"/>
    <property type="molecule type" value="Genomic_DNA"/>
</dbReference>
<dbReference type="AlphaFoldDB" id="A0A8T0C1V6"/>
<gene>
    <name evidence="1" type="ORF">PRUB_b0381</name>
</gene>
<reference evidence="1 2" key="1">
    <citation type="journal article" date="2012" name="J. Bacteriol.">
        <title>Genome sequence of the cycloprodigiosin-producing bacterial strain Pseudoalteromonas rubra ATCC 29570(T).</title>
        <authorList>
            <person name="Xie B.B."/>
            <person name="Shu Y.L."/>
            <person name="Qin Q.L."/>
            <person name="Rong J.C."/>
            <person name="Zhang X.Y."/>
            <person name="Chen X.L."/>
            <person name="Zhou B.C."/>
            <person name="Zhang Y.Z."/>
        </authorList>
    </citation>
    <scope>NUCLEOTIDE SEQUENCE [LARGE SCALE GENOMIC DNA]</scope>
    <source>
        <strain evidence="1 2">DSM 6842</strain>
    </source>
</reference>
<comment type="caution">
    <text evidence="1">The sequence shown here is derived from an EMBL/GenBank/DDBJ whole genome shotgun (WGS) entry which is preliminary data.</text>
</comment>
<name>A0A8T0C1V6_9GAMM</name>
<dbReference type="Proteomes" id="UP000016480">
    <property type="component" value="Unassembled WGS sequence"/>
</dbReference>
<sequence length="45" mass="5257">MSRQYDNPGMSLGSSNGALNKYSVLDFSFNMAKRLRLIGLMYHWW</sequence>
<evidence type="ECO:0000313" key="2">
    <source>
        <dbReference type="Proteomes" id="UP000016480"/>
    </source>
</evidence>